<proteinExistence type="predicted"/>
<evidence type="ECO:0000313" key="3">
    <source>
        <dbReference type="Proteomes" id="UP000653674"/>
    </source>
</evidence>
<sequence length="165" mass="16677">MRGLIAVAALCGVTLFSAGCGGGTAPAPAAKFVQPSLPAATSPDSKAQAICTDLRANVFDADATAFGAELGRLMAARTQQDPAGEERSRQAATAKLGEIAAKLRTHAGEAADPRFRRALNASAVNLEKMGNDPGTLAKLDSLDAVSKTTGRFAAALGDAAEYCGA</sequence>
<evidence type="ECO:0008006" key="4">
    <source>
        <dbReference type="Google" id="ProtNLM"/>
    </source>
</evidence>
<keyword evidence="3" id="KW-1185">Reference proteome</keyword>
<dbReference type="Proteomes" id="UP000653674">
    <property type="component" value="Unassembled WGS sequence"/>
</dbReference>
<accession>A0A8J3LPB5</accession>
<gene>
    <name evidence="2" type="ORF">Pfl04_47810</name>
</gene>
<dbReference type="AlphaFoldDB" id="A0A8J3LPB5"/>
<reference evidence="2" key="1">
    <citation type="submission" date="2021-01" db="EMBL/GenBank/DDBJ databases">
        <title>Whole genome shotgun sequence of Planosporangium flavigriseum NBRC 105377.</title>
        <authorList>
            <person name="Komaki H."/>
            <person name="Tamura T."/>
        </authorList>
    </citation>
    <scope>NUCLEOTIDE SEQUENCE</scope>
    <source>
        <strain evidence="2">NBRC 105377</strain>
    </source>
</reference>
<protein>
    <recommendedName>
        <fullName evidence="4">Lipoprotein</fullName>
    </recommendedName>
</protein>
<feature type="chain" id="PRO_5038380198" description="Lipoprotein" evidence="1">
    <location>
        <begin position="19"/>
        <end position="165"/>
    </location>
</feature>
<comment type="caution">
    <text evidence="2">The sequence shown here is derived from an EMBL/GenBank/DDBJ whole genome shotgun (WGS) entry which is preliminary data.</text>
</comment>
<evidence type="ECO:0000313" key="2">
    <source>
        <dbReference type="EMBL" id="GIG76377.1"/>
    </source>
</evidence>
<feature type="signal peptide" evidence="1">
    <location>
        <begin position="1"/>
        <end position="18"/>
    </location>
</feature>
<organism evidence="2 3">
    <name type="scientific">Planosporangium flavigriseum</name>
    <dbReference type="NCBI Taxonomy" id="373681"/>
    <lineage>
        <taxon>Bacteria</taxon>
        <taxon>Bacillati</taxon>
        <taxon>Actinomycetota</taxon>
        <taxon>Actinomycetes</taxon>
        <taxon>Micromonosporales</taxon>
        <taxon>Micromonosporaceae</taxon>
        <taxon>Planosporangium</taxon>
    </lineage>
</organism>
<keyword evidence="1" id="KW-0732">Signal</keyword>
<name>A0A8J3LPB5_9ACTN</name>
<evidence type="ECO:0000256" key="1">
    <source>
        <dbReference type="SAM" id="SignalP"/>
    </source>
</evidence>
<dbReference type="EMBL" id="BONU01000052">
    <property type="protein sequence ID" value="GIG76377.1"/>
    <property type="molecule type" value="Genomic_DNA"/>
</dbReference>
<dbReference type="PROSITE" id="PS51257">
    <property type="entry name" value="PROKAR_LIPOPROTEIN"/>
    <property type="match status" value="1"/>
</dbReference>
<dbReference type="RefSeq" id="WP_168078623.1">
    <property type="nucleotide sequence ID" value="NZ_BAAAQJ010000004.1"/>
</dbReference>